<accession>A0A4Q9FLP8</accession>
<dbReference type="PROSITE" id="PS51257">
    <property type="entry name" value="PROKAR_LIPOPROTEIN"/>
    <property type="match status" value="1"/>
</dbReference>
<dbReference type="NCBIfam" id="TIGR03514">
    <property type="entry name" value="GldB_lipo"/>
    <property type="match status" value="1"/>
</dbReference>
<evidence type="ECO:0000313" key="1">
    <source>
        <dbReference type="EMBL" id="TBN14701.1"/>
    </source>
</evidence>
<dbReference type="EMBL" id="SIRS01000005">
    <property type="protein sequence ID" value="TBN14701.1"/>
    <property type="molecule type" value="Genomic_DNA"/>
</dbReference>
<evidence type="ECO:0000313" key="2">
    <source>
        <dbReference type="Proteomes" id="UP000292372"/>
    </source>
</evidence>
<sequence>MKNILFAVFVTILIFSCKDENKQEKAIADINIDIAVERFDQFFGNAKESDLPKIKQAYPFMFSGKYEDSFWITKMNDTLQQELVREIGEKFQRLDDIELEIETLFNHLKYYFPEFKPPRIITTTSNVDYRNKVIITDTIALIALDTYLGKEHYFYEGIQNFIKRDFQDDLIVVDMAKEYSKRYIYQPQRKTLLSEMIYFGKQLYFKDVMVPNKTEAQRIGYTNEELDWARTNEHYIWRYFVERELLYSTDGKLPNRFINSAPFSKFYLEEIDTNSPGRIGQYIGWQIVRAYMKNNTISLKKMLQTQPQDIFNNSKFKPRK</sequence>
<organism evidence="1 2">
    <name type="scientific">Hyunsoonleella pacifica</name>
    <dbReference type="NCBI Taxonomy" id="1080224"/>
    <lineage>
        <taxon>Bacteria</taxon>
        <taxon>Pseudomonadati</taxon>
        <taxon>Bacteroidota</taxon>
        <taxon>Flavobacteriia</taxon>
        <taxon>Flavobacteriales</taxon>
        <taxon>Flavobacteriaceae</taxon>
    </lineage>
</organism>
<comment type="caution">
    <text evidence="1">The sequence shown here is derived from an EMBL/GenBank/DDBJ whole genome shotgun (WGS) entry which is preliminary data.</text>
</comment>
<dbReference type="OrthoDB" id="976022at2"/>
<keyword evidence="1" id="KW-0449">Lipoprotein</keyword>
<gene>
    <name evidence="1" type="primary">gldB</name>
    <name evidence="1" type="ORF">EYD46_14135</name>
</gene>
<protein>
    <submittedName>
        <fullName evidence="1">Gliding motility lipoprotein GldB</fullName>
    </submittedName>
</protein>
<dbReference type="Pfam" id="PF25594">
    <property type="entry name" value="GldB_lipo"/>
    <property type="match status" value="1"/>
</dbReference>
<name>A0A4Q9FLP8_9FLAO</name>
<dbReference type="InterPro" id="IPR019853">
    <property type="entry name" value="GldB-like"/>
</dbReference>
<dbReference type="Proteomes" id="UP000292372">
    <property type="component" value="Unassembled WGS sequence"/>
</dbReference>
<keyword evidence="2" id="KW-1185">Reference proteome</keyword>
<proteinExistence type="predicted"/>
<reference evidence="1 2" key="1">
    <citation type="journal article" date="2015" name="Int. J. Syst. Evol. Microbiol.">
        <title>Hyunsoonleella pacifica sp. nov., isolated from seawater of South Pacific Gyre.</title>
        <authorList>
            <person name="Gao X."/>
            <person name="Zhang Z."/>
            <person name="Dai X."/>
            <person name="Zhang X.H."/>
        </authorList>
    </citation>
    <scope>NUCLEOTIDE SEQUENCE [LARGE SCALE GENOMIC DNA]</scope>
    <source>
        <strain evidence="1 2">SW033</strain>
    </source>
</reference>
<dbReference type="RefSeq" id="WP_130937821.1">
    <property type="nucleotide sequence ID" value="NZ_BMEE01000002.1"/>
</dbReference>
<dbReference type="AlphaFoldDB" id="A0A4Q9FLP8"/>